<accession>A0ABY7T746</accession>
<proteinExistence type="predicted"/>
<evidence type="ECO:0000313" key="4">
    <source>
        <dbReference type="Proteomes" id="UP001216139"/>
    </source>
</evidence>
<feature type="signal peptide" evidence="1">
    <location>
        <begin position="1"/>
        <end position="21"/>
    </location>
</feature>
<dbReference type="Proteomes" id="UP001216139">
    <property type="component" value="Chromosome"/>
</dbReference>
<dbReference type="RefSeq" id="WP_273630429.1">
    <property type="nucleotide sequence ID" value="NZ_CP117167.1"/>
</dbReference>
<evidence type="ECO:0000259" key="2">
    <source>
        <dbReference type="Pfam" id="PF13568"/>
    </source>
</evidence>
<gene>
    <name evidence="3" type="ORF">PQO05_26000</name>
</gene>
<feature type="chain" id="PRO_5046605123" description="Outer membrane protein beta-barrel domain-containing protein" evidence="1">
    <location>
        <begin position="22"/>
        <end position="229"/>
    </location>
</feature>
<organism evidence="3 4">
    <name type="scientific">Mucilaginibacter jinjuensis</name>
    <dbReference type="NCBI Taxonomy" id="1176721"/>
    <lineage>
        <taxon>Bacteria</taxon>
        <taxon>Pseudomonadati</taxon>
        <taxon>Bacteroidota</taxon>
        <taxon>Sphingobacteriia</taxon>
        <taxon>Sphingobacteriales</taxon>
        <taxon>Sphingobacteriaceae</taxon>
        <taxon>Mucilaginibacter</taxon>
    </lineage>
</organism>
<dbReference type="Pfam" id="PF13568">
    <property type="entry name" value="OMP_b-brl_2"/>
    <property type="match status" value="1"/>
</dbReference>
<protein>
    <recommendedName>
        <fullName evidence="2">Outer membrane protein beta-barrel domain-containing protein</fullName>
    </recommendedName>
</protein>
<dbReference type="EMBL" id="CP117167">
    <property type="protein sequence ID" value="WCT12182.1"/>
    <property type="molecule type" value="Genomic_DNA"/>
</dbReference>
<dbReference type="InterPro" id="IPR025665">
    <property type="entry name" value="Beta-barrel_OMP_2"/>
</dbReference>
<evidence type="ECO:0000256" key="1">
    <source>
        <dbReference type="SAM" id="SignalP"/>
    </source>
</evidence>
<keyword evidence="4" id="KW-1185">Reference proteome</keyword>
<sequence>MNKKIVLMLLALSSAATTLKAQTEKGTQTLGGTIGVSTSKNTVDMAPPSSYTPYSYILKTTTFSIGPNYSYFVANKLDLGASLGYSYQNMKFFDEDVLADNPEKVKTQSFLAEVYLRKYFLYDNKIGIRTGPFVAYQYGKSTNSLSDIPNVPNVPYSVPQKSTTVAGGVLLDFVYFPYKKVGLAASMGSLSYTHQDSKEPSYNYKSTTDSFGFNFFSSVNFSVFYAFGK</sequence>
<evidence type="ECO:0000313" key="3">
    <source>
        <dbReference type="EMBL" id="WCT12182.1"/>
    </source>
</evidence>
<reference evidence="3 4" key="1">
    <citation type="submission" date="2023-02" db="EMBL/GenBank/DDBJ databases">
        <title>Genome sequence of Mucilaginibacter jinjuensis strain KACC 16571.</title>
        <authorList>
            <person name="Kim S."/>
            <person name="Heo J."/>
            <person name="Kwon S.-W."/>
        </authorList>
    </citation>
    <scope>NUCLEOTIDE SEQUENCE [LARGE SCALE GENOMIC DNA]</scope>
    <source>
        <strain evidence="3 4">KACC 16571</strain>
    </source>
</reference>
<keyword evidence="1" id="KW-0732">Signal</keyword>
<feature type="domain" description="Outer membrane protein beta-barrel" evidence="2">
    <location>
        <begin position="21"/>
        <end position="146"/>
    </location>
</feature>
<name>A0ABY7T746_9SPHI</name>